<dbReference type="PANTHER" id="PTHR30302">
    <property type="entry name" value="HYDROGENASE 1 MATURATION PROTEASE"/>
    <property type="match status" value="1"/>
</dbReference>
<keyword evidence="2" id="KW-0645">Protease</keyword>
<dbReference type="NCBIfam" id="TIGR00072">
    <property type="entry name" value="hydrog_prot"/>
    <property type="match status" value="1"/>
</dbReference>
<keyword evidence="4" id="KW-0378">Hydrolase</keyword>
<dbReference type="PANTHER" id="PTHR30302:SF1">
    <property type="entry name" value="HYDROGENASE 2 MATURATION PROTEASE"/>
    <property type="match status" value="1"/>
</dbReference>
<reference evidence="5" key="1">
    <citation type="journal article" date="2014" name="Front. Microbiol.">
        <title>High frequency of phylogenetically diverse reductive dehalogenase-homologous genes in deep subseafloor sedimentary metagenomes.</title>
        <authorList>
            <person name="Kawai M."/>
            <person name="Futagami T."/>
            <person name="Toyoda A."/>
            <person name="Takaki Y."/>
            <person name="Nishi S."/>
            <person name="Hori S."/>
            <person name="Arai W."/>
            <person name="Tsubouchi T."/>
            <person name="Morono Y."/>
            <person name="Uchiyama I."/>
            <person name="Ito T."/>
            <person name="Fujiyama A."/>
            <person name="Inagaki F."/>
            <person name="Takami H."/>
        </authorList>
    </citation>
    <scope>NUCLEOTIDE SEQUENCE</scope>
    <source>
        <strain evidence="5">Expedition CK06-06</strain>
    </source>
</reference>
<dbReference type="Pfam" id="PF01750">
    <property type="entry name" value="HycI"/>
    <property type="match status" value="1"/>
</dbReference>
<sequence length="160" mass="17761">MKMMDETFKGIFKGKVVIVGIGNTLRQDDGLGPALIKRLNGRIRARCFDVGTSPENYLGKVARERPDTILIIDALHLGKEAGEFEIVKKGEIVKSGLSTHDISPKQLIEYLQNETKADIYMLGVQPKSVSFGEEISSNVKKTLDQIAEMIIEQCRLTHSS</sequence>
<accession>X0U6G1</accession>
<organism evidence="5">
    <name type="scientific">marine sediment metagenome</name>
    <dbReference type="NCBI Taxonomy" id="412755"/>
    <lineage>
        <taxon>unclassified sequences</taxon>
        <taxon>metagenomes</taxon>
        <taxon>ecological metagenomes</taxon>
    </lineage>
</organism>
<dbReference type="InterPro" id="IPR004420">
    <property type="entry name" value="Pept_A31_hyd_mat_HycI"/>
</dbReference>
<evidence type="ECO:0000313" key="5">
    <source>
        <dbReference type="EMBL" id="GAF84080.1"/>
    </source>
</evidence>
<dbReference type="SUPFAM" id="SSF53163">
    <property type="entry name" value="HybD-like"/>
    <property type="match status" value="1"/>
</dbReference>
<dbReference type="GO" id="GO:0016485">
    <property type="term" value="P:protein processing"/>
    <property type="evidence" value="ECO:0007669"/>
    <property type="project" value="TreeGrafter"/>
</dbReference>
<dbReference type="CDD" id="cd06067">
    <property type="entry name" value="H2MP_MemB-H2evol"/>
    <property type="match status" value="1"/>
</dbReference>
<evidence type="ECO:0000256" key="4">
    <source>
        <dbReference type="ARBA" id="ARBA00022801"/>
    </source>
</evidence>
<comment type="caution">
    <text evidence="5">The sequence shown here is derived from an EMBL/GenBank/DDBJ whole genome shotgun (WGS) entry which is preliminary data.</text>
</comment>
<evidence type="ECO:0000256" key="1">
    <source>
        <dbReference type="ARBA" id="ARBA00006814"/>
    </source>
</evidence>
<comment type="similarity">
    <text evidence="1">Belongs to the peptidase A31 family.</text>
</comment>
<dbReference type="GO" id="GO:0008047">
    <property type="term" value="F:enzyme activator activity"/>
    <property type="evidence" value="ECO:0007669"/>
    <property type="project" value="InterPro"/>
</dbReference>
<dbReference type="InterPro" id="IPR000671">
    <property type="entry name" value="Peptidase_A31"/>
</dbReference>
<dbReference type="AlphaFoldDB" id="X0U6G1"/>
<dbReference type="EMBL" id="BARS01002313">
    <property type="protein sequence ID" value="GAF84080.1"/>
    <property type="molecule type" value="Genomic_DNA"/>
</dbReference>
<dbReference type="PRINTS" id="PR00446">
    <property type="entry name" value="HYDRGNUPTAKE"/>
</dbReference>
<dbReference type="InterPro" id="IPR023430">
    <property type="entry name" value="Pept_HybD-like_dom_sf"/>
</dbReference>
<evidence type="ECO:0000256" key="2">
    <source>
        <dbReference type="ARBA" id="ARBA00022670"/>
    </source>
</evidence>
<name>X0U6G1_9ZZZZ</name>
<protein>
    <recommendedName>
        <fullName evidence="6">Hydrogenase maturation protease</fullName>
    </recommendedName>
</protein>
<dbReference type="Gene3D" id="3.40.50.1450">
    <property type="entry name" value="HybD-like"/>
    <property type="match status" value="1"/>
</dbReference>
<dbReference type="GO" id="GO:0004190">
    <property type="term" value="F:aspartic-type endopeptidase activity"/>
    <property type="evidence" value="ECO:0007669"/>
    <property type="project" value="UniProtKB-KW"/>
</dbReference>
<proteinExistence type="inferred from homology"/>
<keyword evidence="3" id="KW-0064">Aspartyl protease</keyword>
<evidence type="ECO:0008006" key="6">
    <source>
        <dbReference type="Google" id="ProtNLM"/>
    </source>
</evidence>
<evidence type="ECO:0000256" key="3">
    <source>
        <dbReference type="ARBA" id="ARBA00022750"/>
    </source>
</evidence>
<gene>
    <name evidence="5" type="ORF">S01H1_04374</name>
</gene>